<evidence type="ECO:0000313" key="15">
    <source>
        <dbReference type="EMBL" id="CAH0488361.1"/>
    </source>
</evidence>
<dbReference type="InterPro" id="IPR056924">
    <property type="entry name" value="SH3_Tf2-1"/>
</dbReference>
<dbReference type="EMBL" id="CAKLBC010000803">
    <property type="protein sequence ID" value="CAH0488361.1"/>
    <property type="molecule type" value="Genomic_DNA"/>
</dbReference>
<feature type="compositionally biased region" description="Basic residues" evidence="12">
    <location>
        <begin position="52"/>
        <end position="71"/>
    </location>
</feature>
<evidence type="ECO:0000256" key="6">
    <source>
        <dbReference type="ARBA" id="ARBA00022908"/>
    </source>
</evidence>
<evidence type="ECO:0000256" key="7">
    <source>
        <dbReference type="ARBA" id="ARBA00022918"/>
    </source>
</evidence>
<reference evidence="15 16" key="1">
    <citation type="submission" date="2021-11" db="EMBL/GenBank/DDBJ databases">
        <authorList>
            <person name="Islam A."/>
            <person name="Islam S."/>
            <person name="Flora M.S."/>
            <person name="Rahman M."/>
            <person name="Ziaur R.M."/>
            <person name="Epstein J.H."/>
            <person name="Hassan M."/>
            <person name="Klassen M."/>
            <person name="Woodard K."/>
            <person name="Webb A."/>
            <person name="Webby R.J."/>
            <person name="El Zowalaty M.E."/>
        </authorList>
    </citation>
    <scope>NUCLEOTIDE SEQUENCE [LARGE SCALE GENOMIC DNA]</scope>
    <source>
        <strain evidence="15">Pf1</strain>
    </source>
</reference>
<feature type="domain" description="Integrase catalytic" evidence="14">
    <location>
        <begin position="696"/>
        <end position="797"/>
    </location>
</feature>
<evidence type="ECO:0000256" key="9">
    <source>
        <dbReference type="ARBA" id="ARBA00023125"/>
    </source>
</evidence>
<dbReference type="InterPro" id="IPR001584">
    <property type="entry name" value="Integrase_cat-core"/>
</dbReference>
<dbReference type="InterPro" id="IPR043502">
    <property type="entry name" value="DNA/RNA_pol_sf"/>
</dbReference>
<name>A0ABN8C5C5_9STRA</name>
<dbReference type="Gene3D" id="1.10.340.70">
    <property type="match status" value="1"/>
</dbReference>
<gene>
    <name evidence="15" type="ORF">PFR001_LOCUS3847</name>
</gene>
<dbReference type="PANTHER" id="PTHR37984">
    <property type="entry name" value="PROTEIN CBG26694"/>
    <property type="match status" value="1"/>
</dbReference>
<keyword evidence="4" id="KW-0378">Hydrolase</keyword>
<evidence type="ECO:0000256" key="10">
    <source>
        <dbReference type="ARBA" id="ARBA00023172"/>
    </source>
</evidence>
<dbReference type="SUPFAM" id="SSF53098">
    <property type="entry name" value="Ribonuclease H-like"/>
    <property type="match status" value="1"/>
</dbReference>
<evidence type="ECO:0000256" key="5">
    <source>
        <dbReference type="ARBA" id="ARBA00022842"/>
    </source>
</evidence>
<keyword evidence="8" id="KW-0808">Transferase</keyword>
<keyword evidence="13" id="KW-0732">Signal</keyword>
<dbReference type="InterPro" id="IPR012337">
    <property type="entry name" value="RNaseH-like_sf"/>
</dbReference>
<dbReference type="Gene3D" id="3.30.420.10">
    <property type="entry name" value="Ribonuclease H-like superfamily/Ribonuclease H"/>
    <property type="match status" value="1"/>
</dbReference>
<evidence type="ECO:0000313" key="16">
    <source>
        <dbReference type="Proteomes" id="UP001157938"/>
    </source>
</evidence>
<keyword evidence="10" id="KW-0233">DNA recombination</keyword>
<evidence type="ECO:0000256" key="13">
    <source>
        <dbReference type="SAM" id="SignalP"/>
    </source>
</evidence>
<keyword evidence="7" id="KW-0695">RNA-directed DNA polymerase</keyword>
<protein>
    <recommendedName>
        <fullName evidence="14">Integrase catalytic domain-containing protein</fullName>
    </recommendedName>
</protein>
<dbReference type="InterPro" id="IPR050951">
    <property type="entry name" value="Retrovirus_Pol_polyprotein"/>
</dbReference>
<organism evidence="15 16">
    <name type="scientific">Peronospora farinosa</name>
    <dbReference type="NCBI Taxonomy" id="134698"/>
    <lineage>
        <taxon>Eukaryota</taxon>
        <taxon>Sar</taxon>
        <taxon>Stramenopiles</taxon>
        <taxon>Oomycota</taxon>
        <taxon>Peronosporomycetes</taxon>
        <taxon>Peronosporales</taxon>
        <taxon>Peronosporaceae</taxon>
        <taxon>Peronospora</taxon>
    </lineage>
</organism>
<accession>A0ABN8C5C5</accession>
<keyword evidence="2" id="KW-0479">Metal-binding</keyword>
<evidence type="ECO:0000256" key="12">
    <source>
        <dbReference type="SAM" id="MobiDB-lite"/>
    </source>
</evidence>
<dbReference type="PROSITE" id="PS50994">
    <property type="entry name" value="INTEGRASE"/>
    <property type="match status" value="1"/>
</dbReference>
<evidence type="ECO:0000259" key="14">
    <source>
        <dbReference type="PROSITE" id="PS50994"/>
    </source>
</evidence>
<evidence type="ECO:0000256" key="2">
    <source>
        <dbReference type="ARBA" id="ARBA00022723"/>
    </source>
</evidence>
<feature type="region of interest" description="Disordered" evidence="12">
    <location>
        <begin position="47"/>
        <end position="75"/>
    </location>
</feature>
<dbReference type="PANTHER" id="PTHR37984:SF5">
    <property type="entry name" value="PROTEIN NYNRIN-LIKE"/>
    <property type="match status" value="1"/>
</dbReference>
<dbReference type="Gene3D" id="3.10.10.10">
    <property type="entry name" value="HIV Type 1 Reverse Transcriptase, subunit A, domain 1"/>
    <property type="match status" value="1"/>
</dbReference>
<dbReference type="Pfam" id="PF24626">
    <property type="entry name" value="SH3_Tf2-1"/>
    <property type="match status" value="1"/>
</dbReference>
<keyword evidence="6" id="KW-0229">DNA integration</keyword>
<evidence type="ECO:0000256" key="3">
    <source>
        <dbReference type="ARBA" id="ARBA00022750"/>
    </source>
</evidence>
<keyword evidence="1" id="KW-0645">Protease</keyword>
<dbReference type="InterPro" id="IPR043128">
    <property type="entry name" value="Rev_trsase/Diguanyl_cyclase"/>
</dbReference>
<proteinExistence type="predicted"/>
<keyword evidence="9" id="KW-0238">DNA-binding</keyword>
<dbReference type="Gene3D" id="3.30.70.270">
    <property type="match status" value="3"/>
</dbReference>
<keyword evidence="3" id="KW-0064">Aspartyl protease</keyword>
<dbReference type="Proteomes" id="UP001157938">
    <property type="component" value="Unassembled WGS sequence"/>
</dbReference>
<keyword evidence="8" id="KW-0239">DNA-directed DNA polymerase</keyword>
<sequence length="1034" mass="116470">MMLFVELPLMVLGSAAGLGVGYQDIACLFVSDGVSTVEHSRLRRASLEQGSRRKRKYKKGARRSPRRRNARQKTDAFDSVVTESVCALEYVEGSPHRGRYIEVARPPSTAADITSLPDLACKDFLHELKAGDIEQVCIVSATEAASKEVLEARPKSARGTTSRHSLGMLFVLWATLYTISPVSTQIFSRRKFQLSFRRIVWPFPRDQVIAIDEFFEGRRKAGHVRESISPHSNLTFCVKKSTGGWRIVHAFNKLNDATIPSQTPIFRKDMVLNTMSGSEIYSAIDLTDGVYQILMRYSDIPFTAVSTPSGMLWEWLVMPQGLKKLQLRSIGCRDEQKLSVTEVYLRHLKQVFQVMRENKLYANLKKCVFCAPKIPVLGCYVRKEGVRADPEKISSICSWPTPWNQTELRQWLVLANYLNKYTKNYAELIQPLSTLLKKDAVWLWTAEHQSAFDSVKKSLSEAPMLMLPDDSKPFHVVCDARNFGIRCALMQFDDKGRERVVSFQSRQMKPAEKNYTTPVLSIRTQIAESYANDSFYAGIISYLRDPSEKLLAKLTKPTRDNIKRYALDGPLLTYTMDVFDSPRVVISADDDLRARLVHEFYYSPSGGHMGREKTFAAISRVFFWPRMYKYIQKWVRSCEICQRVKPAPSSQAPLRPLPIDTEAWRSVRMDFIFGLPPDEQKRTGVLVLVDLWWSGFSKLHHGLPESIVLDRDPRFTSAFWDELFQILGTRLLMSTAAHPEMDGQTERVNRVLEDVLRSYATSFSSWSSFLPLAEFAINNAVHASTGLTPFFVNNARHPRVPALLALSASEHPVSKLGGGVSTDGIAPKLLMIDYDANEVAADAPNTSNFVDSGISTPDAMLSIASPVANFAPKENTSPVSSAAVTEFLLLRQGITRFVRDALQEEVDKQKENADRRVRKNMLIFREGDRVLLSTSGLPNTSVTNLGANKLAPRYIGPFRVVKVHGDAYTLDIPTSMRLHPKTYVGRLKAYLPADLPSNLPALLCRLKIHHPLKTTLTTTGTKSCPNACRIKMIF</sequence>
<feature type="signal peptide" evidence="13">
    <location>
        <begin position="1"/>
        <end position="17"/>
    </location>
</feature>
<keyword evidence="8" id="KW-0548">Nucleotidyltransferase</keyword>
<dbReference type="CDD" id="cd01647">
    <property type="entry name" value="RT_LTR"/>
    <property type="match status" value="1"/>
</dbReference>
<evidence type="ECO:0000256" key="8">
    <source>
        <dbReference type="ARBA" id="ARBA00022932"/>
    </source>
</evidence>
<feature type="chain" id="PRO_5046845261" description="Integrase catalytic domain-containing protein" evidence="13">
    <location>
        <begin position="18"/>
        <end position="1034"/>
    </location>
</feature>
<keyword evidence="11" id="KW-0511">Multifunctional enzyme</keyword>
<dbReference type="Pfam" id="PF17921">
    <property type="entry name" value="Integrase_H2C2"/>
    <property type="match status" value="1"/>
</dbReference>
<evidence type="ECO:0000256" key="1">
    <source>
        <dbReference type="ARBA" id="ARBA00022670"/>
    </source>
</evidence>
<evidence type="ECO:0000256" key="4">
    <source>
        <dbReference type="ARBA" id="ARBA00022801"/>
    </source>
</evidence>
<dbReference type="InterPro" id="IPR036397">
    <property type="entry name" value="RNaseH_sf"/>
</dbReference>
<keyword evidence="16" id="KW-1185">Reference proteome</keyword>
<comment type="caution">
    <text evidence="15">The sequence shown here is derived from an EMBL/GenBank/DDBJ whole genome shotgun (WGS) entry which is preliminary data.</text>
</comment>
<dbReference type="SUPFAM" id="SSF56672">
    <property type="entry name" value="DNA/RNA polymerases"/>
    <property type="match status" value="1"/>
</dbReference>
<dbReference type="InterPro" id="IPR041577">
    <property type="entry name" value="RT_RNaseH_2"/>
</dbReference>
<dbReference type="Pfam" id="PF17919">
    <property type="entry name" value="RT_RNaseH_2"/>
    <property type="match status" value="1"/>
</dbReference>
<keyword evidence="5" id="KW-0460">Magnesium</keyword>
<evidence type="ECO:0000256" key="11">
    <source>
        <dbReference type="ARBA" id="ARBA00023268"/>
    </source>
</evidence>
<dbReference type="InterPro" id="IPR041588">
    <property type="entry name" value="Integrase_H2C2"/>
</dbReference>